<dbReference type="PROSITE" id="PS50004">
    <property type="entry name" value="C2"/>
    <property type="match status" value="1"/>
</dbReference>
<evidence type="ECO:0000256" key="1">
    <source>
        <dbReference type="SAM" id="MobiDB-lite"/>
    </source>
</evidence>
<accession>A0A9D4RCK2</accession>
<dbReference type="GO" id="GO:0005886">
    <property type="term" value="C:plasma membrane"/>
    <property type="evidence" value="ECO:0007669"/>
    <property type="project" value="TreeGrafter"/>
</dbReference>
<feature type="region of interest" description="Disordered" evidence="1">
    <location>
        <begin position="76"/>
        <end position="98"/>
    </location>
</feature>
<dbReference type="GO" id="GO:0000149">
    <property type="term" value="F:SNARE binding"/>
    <property type="evidence" value="ECO:0007669"/>
    <property type="project" value="TreeGrafter"/>
</dbReference>
<dbReference type="SMART" id="SM00239">
    <property type="entry name" value="C2"/>
    <property type="match status" value="1"/>
</dbReference>
<dbReference type="GO" id="GO:0005544">
    <property type="term" value="F:calcium-dependent phospholipid binding"/>
    <property type="evidence" value="ECO:0007669"/>
    <property type="project" value="TreeGrafter"/>
</dbReference>
<dbReference type="GO" id="GO:0030276">
    <property type="term" value="F:clathrin binding"/>
    <property type="evidence" value="ECO:0007669"/>
    <property type="project" value="TreeGrafter"/>
</dbReference>
<dbReference type="Gene3D" id="2.60.40.150">
    <property type="entry name" value="C2 domain"/>
    <property type="match status" value="2"/>
</dbReference>
<proteinExistence type="predicted"/>
<keyword evidence="5" id="KW-1185">Reference proteome</keyword>
<comment type="caution">
    <text evidence="4">The sequence shown here is derived from an EMBL/GenBank/DDBJ whole genome shotgun (WGS) entry which is preliminary data.</text>
</comment>
<dbReference type="SUPFAM" id="SSF49562">
    <property type="entry name" value="C2 domain (Calcium/lipid-binding domain, CaLB)"/>
    <property type="match status" value="2"/>
</dbReference>
<dbReference type="PANTHER" id="PTHR10024">
    <property type="entry name" value="SYNAPTOTAGMIN"/>
    <property type="match status" value="1"/>
</dbReference>
<dbReference type="EMBL" id="JAIWYP010000002">
    <property type="protein sequence ID" value="KAH3863431.1"/>
    <property type="molecule type" value="Genomic_DNA"/>
</dbReference>
<organism evidence="4 5">
    <name type="scientific">Dreissena polymorpha</name>
    <name type="common">Zebra mussel</name>
    <name type="synonym">Mytilus polymorpha</name>
    <dbReference type="NCBI Taxonomy" id="45954"/>
    <lineage>
        <taxon>Eukaryota</taxon>
        <taxon>Metazoa</taxon>
        <taxon>Spiralia</taxon>
        <taxon>Lophotrochozoa</taxon>
        <taxon>Mollusca</taxon>
        <taxon>Bivalvia</taxon>
        <taxon>Autobranchia</taxon>
        <taxon>Heteroconchia</taxon>
        <taxon>Euheterodonta</taxon>
        <taxon>Imparidentia</taxon>
        <taxon>Neoheterodontei</taxon>
        <taxon>Myida</taxon>
        <taxon>Dreissenoidea</taxon>
        <taxon>Dreissenidae</taxon>
        <taxon>Dreissena</taxon>
    </lineage>
</organism>
<feature type="domain" description="C2" evidence="3">
    <location>
        <begin position="177"/>
        <end position="297"/>
    </location>
</feature>
<dbReference type="InterPro" id="IPR000008">
    <property type="entry name" value="C2_dom"/>
</dbReference>
<feature type="transmembrane region" description="Helical" evidence="2">
    <location>
        <begin position="33"/>
        <end position="56"/>
    </location>
</feature>
<reference evidence="4" key="1">
    <citation type="journal article" date="2019" name="bioRxiv">
        <title>The Genome of the Zebra Mussel, Dreissena polymorpha: A Resource for Invasive Species Research.</title>
        <authorList>
            <person name="McCartney M.A."/>
            <person name="Auch B."/>
            <person name="Kono T."/>
            <person name="Mallez S."/>
            <person name="Zhang Y."/>
            <person name="Obille A."/>
            <person name="Becker A."/>
            <person name="Abrahante J.E."/>
            <person name="Garbe J."/>
            <person name="Badalamenti J.P."/>
            <person name="Herman A."/>
            <person name="Mangelson H."/>
            <person name="Liachko I."/>
            <person name="Sullivan S."/>
            <person name="Sone E.D."/>
            <person name="Koren S."/>
            <person name="Silverstein K.A.T."/>
            <person name="Beckman K.B."/>
            <person name="Gohl D.M."/>
        </authorList>
    </citation>
    <scope>NUCLEOTIDE SEQUENCE</scope>
    <source>
        <strain evidence="4">Duluth1</strain>
        <tissue evidence="4">Whole animal</tissue>
    </source>
</reference>
<sequence>MRLENTNAKNENSTSVSTNSRSLGDGLTGNMTLVVGVATVVAIFMILLVCLLVMLIKGKKKDKRLQDMFRLELPTDPSTVKSAPISRNPSPKREKRLSCPSEYGAITNAMSGRRTSTFDSLPGYEAEHVQPPMCDVTGKPHFQYQTYFYGSHPQLAVRDASTASSSQSITPPPVPSLHGRVWFTALHDQAANRLIVTLIKVKELRGRAEEEPSRDPFVRVFLLPEEQTYHTTRIHKKTLNPIFNETFAFNVDTHSLVARSLRFSVYDVDRRRIRHTLGHVVVSLEDIDLKSSAIVCRDLEPGMLAAPSIGEVCLALTYLPNLERMKLVVLQARNTRLSSDPEAGFFIRIHVHYGKKLLKIKQTLVQGVGPEVHFNESFSFCTSNKSIDNFNFVLTLFQTAHASKEPEIEIGHVTLGSFMYARGDGLLHWQEMTSKTRQLITRWHQMNGPSC</sequence>
<dbReference type="InterPro" id="IPR035892">
    <property type="entry name" value="C2_domain_sf"/>
</dbReference>
<evidence type="ECO:0000256" key="2">
    <source>
        <dbReference type="SAM" id="Phobius"/>
    </source>
</evidence>
<dbReference type="GO" id="GO:0017156">
    <property type="term" value="P:calcium-ion regulated exocytosis"/>
    <property type="evidence" value="ECO:0007669"/>
    <property type="project" value="TreeGrafter"/>
</dbReference>
<dbReference type="OrthoDB" id="10259057at2759"/>
<dbReference type="GO" id="GO:0070382">
    <property type="term" value="C:exocytic vesicle"/>
    <property type="evidence" value="ECO:0007669"/>
    <property type="project" value="TreeGrafter"/>
</dbReference>
<dbReference type="PANTHER" id="PTHR10024:SF377">
    <property type="entry name" value="SYNAPTOTAGMIN-15-LIKE ISOFORM X1"/>
    <property type="match status" value="1"/>
</dbReference>
<reference evidence="4" key="2">
    <citation type="submission" date="2020-11" db="EMBL/GenBank/DDBJ databases">
        <authorList>
            <person name="McCartney M.A."/>
            <person name="Auch B."/>
            <person name="Kono T."/>
            <person name="Mallez S."/>
            <person name="Becker A."/>
            <person name="Gohl D.M."/>
            <person name="Silverstein K.A.T."/>
            <person name="Koren S."/>
            <person name="Bechman K.B."/>
            <person name="Herman A."/>
            <person name="Abrahante J.E."/>
            <person name="Garbe J."/>
        </authorList>
    </citation>
    <scope>NUCLEOTIDE SEQUENCE</scope>
    <source>
        <strain evidence="4">Duluth1</strain>
        <tissue evidence="4">Whole animal</tissue>
    </source>
</reference>
<feature type="compositionally biased region" description="Polar residues" evidence="1">
    <location>
        <begin position="76"/>
        <end position="89"/>
    </location>
</feature>
<keyword evidence="2" id="KW-0812">Transmembrane</keyword>
<evidence type="ECO:0000313" key="5">
    <source>
        <dbReference type="Proteomes" id="UP000828390"/>
    </source>
</evidence>
<feature type="region of interest" description="Disordered" evidence="1">
    <location>
        <begin position="1"/>
        <end position="22"/>
    </location>
</feature>
<dbReference type="AlphaFoldDB" id="A0A9D4RCK2"/>
<protein>
    <recommendedName>
        <fullName evidence="3">C2 domain-containing protein</fullName>
    </recommendedName>
</protein>
<keyword evidence="2" id="KW-0472">Membrane</keyword>
<dbReference type="Pfam" id="PF00168">
    <property type="entry name" value="C2"/>
    <property type="match status" value="1"/>
</dbReference>
<dbReference type="PRINTS" id="PR00360">
    <property type="entry name" value="C2DOMAIN"/>
</dbReference>
<evidence type="ECO:0000259" key="3">
    <source>
        <dbReference type="PROSITE" id="PS50004"/>
    </source>
</evidence>
<evidence type="ECO:0000313" key="4">
    <source>
        <dbReference type="EMBL" id="KAH3863431.1"/>
    </source>
</evidence>
<dbReference type="GO" id="GO:0005509">
    <property type="term" value="F:calcium ion binding"/>
    <property type="evidence" value="ECO:0007669"/>
    <property type="project" value="TreeGrafter"/>
</dbReference>
<dbReference type="GO" id="GO:0001786">
    <property type="term" value="F:phosphatidylserine binding"/>
    <property type="evidence" value="ECO:0007669"/>
    <property type="project" value="TreeGrafter"/>
</dbReference>
<dbReference type="Proteomes" id="UP000828390">
    <property type="component" value="Unassembled WGS sequence"/>
</dbReference>
<name>A0A9D4RCK2_DREPO</name>
<keyword evidence="2" id="KW-1133">Transmembrane helix</keyword>
<gene>
    <name evidence="4" type="ORF">DPMN_026419</name>
</gene>